<feature type="compositionally biased region" description="Acidic residues" evidence="5">
    <location>
        <begin position="1"/>
        <end position="18"/>
    </location>
</feature>
<dbReference type="InterPro" id="IPR036259">
    <property type="entry name" value="MFS_trans_sf"/>
</dbReference>
<feature type="transmembrane region" description="Helical" evidence="6">
    <location>
        <begin position="32"/>
        <end position="55"/>
    </location>
</feature>
<evidence type="ECO:0000256" key="3">
    <source>
        <dbReference type="ARBA" id="ARBA00022989"/>
    </source>
</evidence>
<evidence type="ECO:0000256" key="4">
    <source>
        <dbReference type="ARBA" id="ARBA00023136"/>
    </source>
</evidence>
<dbReference type="PANTHER" id="PTHR23501">
    <property type="entry name" value="MAJOR FACILITATOR SUPERFAMILY"/>
    <property type="match status" value="1"/>
</dbReference>
<dbReference type="PROSITE" id="PS50850">
    <property type="entry name" value="MFS"/>
    <property type="match status" value="1"/>
</dbReference>
<keyword evidence="2 6" id="KW-0812">Transmembrane</keyword>
<evidence type="ECO:0000256" key="1">
    <source>
        <dbReference type="ARBA" id="ARBA00004651"/>
    </source>
</evidence>
<feature type="transmembrane region" description="Helical" evidence="6">
    <location>
        <begin position="218"/>
        <end position="237"/>
    </location>
</feature>
<feature type="transmembrane region" description="Helical" evidence="6">
    <location>
        <begin position="418"/>
        <end position="439"/>
    </location>
</feature>
<evidence type="ECO:0000256" key="6">
    <source>
        <dbReference type="SAM" id="Phobius"/>
    </source>
</evidence>
<feature type="transmembrane region" description="Helical" evidence="6">
    <location>
        <begin position="182"/>
        <end position="206"/>
    </location>
</feature>
<protein>
    <submittedName>
        <fullName evidence="8">MFS transporter</fullName>
    </submittedName>
</protein>
<comment type="subcellular location">
    <subcellularLocation>
        <location evidence="1">Cell membrane</location>
        <topology evidence="1">Multi-pass membrane protein</topology>
    </subcellularLocation>
</comment>
<keyword evidence="3 6" id="KW-1133">Transmembrane helix</keyword>
<dbReference type="SUPFAM" id="SSF103473">
    <property type="entry name" value="MFS general substrate transporter"/>
    <property type="match status" value="1"/>
</dbReference>
<reference evidence="9" key="1">
    <citation type="journal article" date="2019" name="Int. J. Syst. Evol. Microbiol.">
        <title>The Global Catalogue of Microorganisms (GCM) 10K type strain sequencing project: providing services to taxonomists for standard genome sequencing and annotation.</title>
        <authorList>
            <consortium name="The Broad Institute Genomics Platform"/>
            <consortium name="The Broad Institute Genome Sequencing Center for Infectious Disease"/>
            <person name="Wu L."/>
            <person name="Ma J."/>
        </authorList>
    </citation>
    <scope>NUCLEOTIDE SEQUENCE [LARGE SCALE GENOMIC DNA]</scope>
    <source>
        <strain evidence="9">JCM 3369</strain>
    </source>
</reference>
<keyword evidence="4 6" id="KW-0472">Membrane</keyword>
<dbReference type="Pfam" id="PF07690">
    <property type="entry name" value="MFS_1"/>
    <property type="match status" value="1"/>
</dbReference>
<dbReference type="Gene3D" id="1.20.1250.20">
    <property type="entry name" value="MFS general substrate transporter like domains"/>
    <property type="match status" value="1"/>
</dbReference>
<proteinExistence type="predicted"/>
<dbReference type="PANTHER" id="PTHR23501:SF154">
    <property type="entry name" value="MULTIDRUG-EFFLUX TRANSPORTER RV1634-RELATED"/>
    <property type="match status" value="1"/>
</dbReference>
<organism evidence="8 9">
    <name type="scientific">Actinomadura yumaensis</name>
    <dbReference type="NCBI Taxonomy" id="111807"/>
    <lineage>
        <taxon>Bacteria</taxon>
        <taxon>Bacillati</taxon>
        <taxon>Actinomycetota</taxon>
        <taxon>Actinomycetes</taxon>
        <taxon>Streptosporangiales</taxon>
        <taxon>Thermomonosporaceae</taxon>
        <taxon>Actinomadura</taxon>
    </lineage>
</organism>
<sequence length="478" mass="48307">MPDPGEEPSPGEEPDPGADEARETLLAPPHRALTLGLTLSVTLVAFLWLGVTTVLPKIADELDGLSLFGWAFTGFMLANMVGTVITGRLADRTGAVRPYLIAFAVFVAGCAAAAAAPTWHVLLVARAAQGFGVGGVLTLVYLGVGRAYPERLRSKMLALVASCWTLPALVGPVILGRLADAAGWRAVFVVFVPLVPVAAALTLPGLRRLGPTNDAGPSNLWATVALAVGAGAIMAGLSDHDPFVLVPLVAAGTAITVPVLRRLLPAGTLRLRRGLPSAVAVRGLVSVGYYGSEAFFPLAMTTVWGLSSTGAGLALAVGAVTWVAGAWLQARVDERGGDRGRRLRVVAGFGLLVAGLGVLVAAVALHDALPVAVAAAGWGVGGLGMGLVYPSVTTLALGQARAGEEGATSASLQLSETLSVAVMTGLGGAVVALGVSAGWEEATSFAVVFAMTAAASLFGIGAGTRTLARPSEAAVRAA</sequence>
<gene>
    <name evidence="8" type="ORF">ACFQKB_14940</name>
</gene>
<dbReference type="InterPro" id="IPR011701">
    <property type="entry name" value="MFS"/>
</dbReference>
<feature type="transmembrane region" description="Helical" evidence="6">
    <location>
        <begin position="371"/>
        <end position="397"/>
    </location>
</feature>
<feature type="transmembrane region" description="Helical" evidence="6">
    <location>
        <begin position="303"/>
        <end position="324"/>
    </location>
</feature>
<feature type="transmembrane region" description="Helical" evidence="6">
    <location>
        <begin position="67"/>
        <end position="87"/>
    </location>
</feature>
<keyword evidence="9" id="KW-1185">Reference proteome</keyword>
<feature type="transmembrane region" description="Helical" evidence="6">
    <location>
        <begin position="123"/>
        <end position="144"/>
    </location>
</feature>
<dbReference type="RefSeq" id="WP_160819419.1">
    <property type="nucleotide sequence ID" value="NZ_JBHSXE010000001.1"/>
</dbReference>
<accession>A0ABW2CHJ3</accession>
<feature type="domain" description="Major facilitator superfamily (MFS) profile" evidence="7">
    <location>
        <begin position="33"/>
        <end position="467"/>
    </location>
</feature>
<dbReference type="Proteomes" id="UP001596380">
    <property type="component" value="Unassembled WGS sequence"/>
</dbReference>
<evidence type="ECO:0000313" key="9">
    <source>
        <dbReference type="Proteomes" id="UP001596380"/>
    </source>
</evidence>
<feature type="transmembrane region" description="Helical" evidence="6">
    <location>
        <begin position="445"/>
        <end position="468"/>
    </location>
</feature>
<feature type="transmembrane region" description="Helical" evidence="6">
    <location>
        <begin position="156"/>
        <end position="176"/>
    </location>
</feature>
<evidence type="ECO:0000313" key="8">
    <source>
        <dbReference type="EMBL" id="MFC6881062.1"/>
    </source>
</evidence>
<evidence type="ECO:0000256" key="2">
    <source>
        <dbReference type="ARBA" id="ARBA00022692"/>
    </source>
</evidence>
<evidence type="ECO:0000256" key="5">
    <source>
        <dbReference type="SAM" id="MobiDB-lite"/>
    </source>
</evidence>
<feature type="transmembrane region" description="Helical" evidence="6">
    <location>
        <begin position="243"/>
        <end position="261"/>
    </location>
</feature>
<dbReference type="EMBL" id="JBHSXS010000007">
    <property type="protein sequence ID" value="MFC6881062.1"/>
    <property type="molecule type" value="Genomic_DNA"/>
</dbReference>
<feature type="transmembrane region" description="Helical" evidence="6">
    <location>
        <begin position="99"/>
        <end position="117"/>
    </location>
</feature>
<evidence type="ECO:0000259" key="7">
    <source>
        <dbReference type="PROSITE" id="PS50850"/>
    </source>
</evidence>
<feature type="transmembrane region" description="Helical" evidence="6">
    <location>
        <begin position="273"/>
        <end position="291"/>
    </location>
</feature>
<feature type="region of interest" description="Disordered" evidence="5">
    <location>
        <begin position="1"/>
        <end position="21"/>
    </location>
</feature>
<comment type="caution">
    <text evidence="8">The sequence shown here is derived from an EMBL/GenBank/DDBJ whole genome shotgun (WGS) entry which is preliminary data.</text>
</comment>
<dbReference type="InterPro" id="IPR020846">
    <property type="entry name" value="MFS_dom"/>
</dbReference>
<feature type="transmembrane region" description="Helical" evidence="6">
    <location>
        <begin position="345"/>
        <end position="365"/>
    </location>
</feature>
<name>A0ABW2CHJ3_9ACTN</name>